<reference evidence="5 6" key="1">
    <citation type="submission" date="2022-03" db="EMBL/GenBank/DDBJ databases">
        <title>Taxonomic description of new species and reclassification of some bacterial strains.</title>
        <authorList>
            <person name="Ndongo S."/>
        </authorList>
    </citation>
    <scope>NUCLEOTIDE SEQUENCE [LARGE SCALE GENOMIC DNA]</scope>
    <source>
        <strain evidence="5 6">Marseille-P6666</strain>
    </source>
</reference>
<dbReference type="EC" id="2.5.1.9" evidence="2"/>
<organism evidence="5 6">
    <name type="scientific">Akkermansia massiliensis</name>
    <dbReference type="NCBI Taxonomy" id="2927224"/>
    <lineage>
        <taxon>Bacteria</taxon>
        <taxon>Pseudomonadati</taxon>
        <taxon>Verrucomicrobiota</taxon>
        <taxon>Verrucomicrobiia</taxon>
        <taxon>Verrucomicrobiales</taxon>
        <taxon>Akkermansiaceae</taxon>
        <taxon>Akkermansia</taxon>
    </lineage>
</organism>
<dbReference type="PANTHER" id="PTHR21098:SF0">
    <property type="entry name" value="RIBOFLAVIN SYNTHASE"/>
    <property type="match status" value="1"/>
</dbReference>
<feature type="domain" description="Lumazine-binding" evidence="4">
    <location>
        <begin position="1"/>
        <end position="95"/>
    </location>
</feature>
<accession>A0ABT0R687</accession>
<name>A0ABT0R687_9BACT</name>
<dbReference type="RefSeq" id="WP_102728272.1">
    <property type="nucleotide sequence ID" value="NZ_CP072027.1"/>
</dbReference>
<dbReference type="NCBIfam" id="TIGR00187">
    <property type="entry name" value="ribE"/>
    <property type="match status" value="1"/>
</dbReference>
<comment type="caution">
    <text evidence="5">The sequence shown here is derived from an EMBL/GenBank/DDBJ whole genome shotgun (WGS) entry which is preliminary data.</text>
</comment>
<dbReference type="CDD" id="cd00402">
    <property type="entry name" value="Riboflavin_synthase_like"/>
    <property type="match status" value="1"/>
</dbReference>
<dbReference type="InterPro" id="IPR017938">
    <property type="entry name" value="Riboflavin_synthase-like_b-brl"/>
</dbReference>
<evidence type="ECO:0000256" key="1">
    <source>
        <dbReference type="ARBA" id="ARBA00022737"/>
    </source>
</evidence>
<dbReference type="GO" id="GO:0004746">
    <property type="term" value="F:riboflavin synthase activity"/>
    <property type="evidence" value="ECO:0007669"/>
    <property type="project" value="UniProtKB-EC"/>
</dbReference>
<dbReference type="EMBL" id="JAMGSI010000001">
    <property type="protein sequence ID" value="MCL6656131.1"/>
    <property type="molecule type" value="Genomic_DNA"/>
</dbReference>
<evidence type="ECO:0000256" key="2">
    <source>
        <dbReference type="NCBIfam" id="TIGR00187"/>
    </source>
</evidence>
<dbReference type="Proteomes" id="UP001202031">
    <property type="component" value="Unassembled WGS sequence"/>
</dbReference>
<sequence>MFTGLVETTGTVEGFTPINGGARLTLIIPFGHELSLGDSVAVNGCCLTVDALDGERVSFDLLSQTLRVTSLGNLQPGGLVNLERAMSAMDRFGGHFVMGHVDNTGTITALEPVGQDHRLEVRIPDELARYCIDKGSITIDGISLTIANLNGSLLEFWITPHTFGRTNLQRAVPGQPVNLEVDMLAKYVEKLFASRGNTRISF</sequence>
<dbReference type="GeneID" id="84022652"/>
<evidence type="ECO:0000313" key="5">
    <source>
        <dbReference type="EMBL" id="MCL6656131.1"/>
    </source>
</evidence>
<gene>
    <name evidence="5" type="ORF">M8N44_02195</name>
</gene>
<dbReference type="NCBIfam" id="NF006767">
    <property type="entry name" value="PRK09289.1"/>
    <property type="match status" value="1"/>
</dbReference>
<keyword evidence="6" id="KW-1185">Reference proteome</keyword>
<dbReference type="InterPro" id="IPR026017">
    <property type="entry name" value="Lumazine-bd_dom"/>
</dbReference>
<proteinExistence type="predicted"/>
<evidence type="ECO:0000256" key="3">
    <source>
        <dbReference type="PROSITE-ProRule" id="PRU00524"/>
    </source>
</evidence>
<evidence type="ECO:0000313" key="6">
    <source>
        <dbReference type="Proteomes" id="UP001202031"/>
    </source>
</evidence>
<dbReference type="PROSITE" id="PS51177">
    <property type="entry name" value="LUMAZINE_BIND"/>
    <property type="match status" value="2"/>
</dbReference>
<dbReference type="PANTHER" id="PTHR21098">
    <property type="entry name" value="RIBOFLAVIN SYNTHASE ALPHA CHAIN"/>
    <property type="match status" value="1"/>
</dbReference>
<feature type="repeat" description="Lumazine-binding" evidence="3">
    <location>
        <begin position="1"/>
        <end position="95"/>
    </location>
</feature>
<dbReference type="Gene3D" id="2.40.30.20">
    <property type="match status" value="2"/>
</dbReference>
<feature type="repeat" description="Lumazine-binding" evidence="3">
    <location>
        <begin position="96"/>
        <end position="192"/>
    </location>
</feature>
<feature type="domain" description="Lumazine-binding" evidence="4">
    <location>
        <begin position="96"/>
        <end position="192"/>
    </location>
</feature>
<keyword evidence="1" id="KW-0677">Repeat</keyword>
<dbReference type="InterPro" id="IPR023366">
    <property type="entry name" value="ATP_synth_asu-like_sf"/>
</dbReference>
<dbReference type="PIRSF" id="PIRSF000498">
    <property type="entry name" value="Riboflavin_syn_A"/>
    <property type="match status" value="1"/>
</dbReference>
<dbReference type="InterPro" id="IPR001783">
    <property type="entry name" value="Lumazine-bd"/>
</dbReference>
<protein>
    <recommendedName>
        <fullName evidence="2">Riboflavin synthase</fullName>
        <ecNumber evidence="2">2.5.1.9</ecNumber>
    </recommendedName>
</protein>
<dbReference type="Pfam" id="PF00677">
    <property type="entry name" value="Lum_binding"/>
    <property type="match status" value="2"/>
</dbReference>
<evidence type="ECO:0000259" key="4">
    <source>
        <dbReference type="PROSITE" id="PS51177"/>
    </source>
</evidence>
<keyword evidence="5" id="KW-0808">Transferase</keyword>
<dbReference type="SUPFAM" id="SSF63380">
    <property type="entry name" value="Riboflavin synthase domain-like"/>
    <property type="match status" value="2"/>
</dbReference>